<feature type="transmembrane region" description="Helical" evidence="11">
    <location>
        <begin position="366"/>
        <end position="386"/>
    </location>
</feature>
<reference evidence="15" key="4">
    <citation type="journal article" date="2021" name="Proc. Natl. Acad. Sci. U.S.A.">
        <title>Structure and activity of SLAC1 channels for stomatal signaling in leaves.</title>
        <authorList>
            <person name="Deng Y.N."/>
            <person name="Kashtoh H."/>
            <person name="Wang Q."/>
            <person name="Zhen G.X."/>
            <person name="Li Q.Y."/>
            <person name="Tang L.H."/>
            <person name="Gao H.L."/>
            <person name="Zhang C.R."/>
            <person name="Qin L."/>
            <person name="Su M."/>
            <person name="Li F."/>
            <person name="Huang X.H."/>
            <person name="Wang Y.C."/>
            <person name="Xie Q."/>
            <person name="Clarke O.B."/>
            <person name="Hendrickson W.A."/>
            <person name="Chen Y.H."/>
        </authorList>
    </citation>
    <scope>STRUCTURE BY ELECTRON MICROSCOPY (2.97 ANGSTROMS)</scope>
</reference>
<dbReference type="STRING" id="15368.A0A0Q3IDG7"/>
<dbReference type="InterPro" id="IPR004695">
    <property type="entry name" value="SLAC1/Mae1/Ssu1/TehA"/>
</dbReference>
<organism evidence="12">
    <name type="scientific">Brachypodium distachyon</name>
    <name type="common">Purple false brome</name>
    <name type="synonym">Trachynia distachya</name>
    <dbReference type="NCBI Taxonomy" id="15368"/>
    <lineage>
        <taxon>Eukaryota</taxon>
        <taxon>Viridiplantae</taxon>
        <taxon>Streptophyta</taxon>
        <taxon>Embryophyta</taxon>
        <taxon>Tracheophyta</taxon>
        <taxon>Spermatophyta</taxon>
        <taxon>Magnoliopsida</taxon>
        <taxon>Liliopsida</taxon>
        <taxon>Poales</taxon>
        <taxon>Poaceae</taxon>
        <taxon>BOP clade</taxon>
        <taxon>Pooideae</taxon>
        <taxon>Stipodae</taxon>
        <taxon>Brachypodieae</taxon>
        <taxon>Brachypodium</taxon>
    </lineage>
</organism>
<dbReference type="GO" id="GO:0005886">
    <property type="term" value="C:plasma membrane"/>
    <property type="evidence" value="ECO:0007669"/>
    <property type="project" value="UniProtKB-SubCell"/>
</dbReference>
<keyword evidence="8" id="KW-0406">Ion transport</keyword>
<gene>
    <name evidence="13" type="primary">LOC100841201</name>
    <name evidence="12" type="ORF">BRADI_5g18980v3</name>
</gene>
<keyword evidence="6 11" id="KW-0812">Transmembrane</keyword>
<feature type="transmembrane region" description="Helical" evidence="11">
    <location>
        <begin position="423"/>
        <end position="441"/>
    </location>
</feature>
<dbReference type="GO" id="GO:0008308">
    <property type="term" value="F:voltage-gated monoatomic anion channel activity"/>
    <property type="evidence" value="ECO:0007669"/>
    <property type="project" value="InterPro"/>
</dbReference>
<feature type="transmembrane region" description="Helical" evidence="11">
    <location>
        <begin position="343"/>
        <end position="360"/>
    </location>
</feature>
<evidence type="ECO:0000256" key="7">
    <source>
        <dbReference type="ARBA" id="ARBA00022989"/>
    </source>
</evidence>
<dbReference type="AlphaFoldDB" id="A0A0Q3IDG7"/>
<evidence type="ECO:0000256" key="1">
    <source>
        <dbReference type="ARBA" id="ARBA00004127"/>
    </source>
</evidence>
<evidence type="ECO:0000256" key="6">
    <source>
        <dbReference type="ARBA" id="ARBA00022692"/>
    </source>
</evidence>
<evidence type="ECO:0000256" key="9">
    <source>
        <dbReference type="ARBA" id="ARBA00023136"/>
    </source>
</evidence>
<evidence type="ECO:0000256" key="5">
    <source>
        <dbReference type="ARBA" id="ARBA00022475"/>
    </source>
</evidence>
<keyword evidence="7 11" id="KW-1133">Transmembrane helix</keyword>
<dbReference type="GO" id="GO:0090332">
    <property type="term" value="P:stomatal closure"/>
    <property type="evidence" value="ECO:0000318"/>
    <property type="project" value="GO_Central"/>
</dbReference>
<dbReference type="PANTHER" id="PTHR31269">
    <property type="entry name" value="S-TYPE ANION CHANNEL SLAH3"/>
    <property type="match status" value="1"/>
</dbReference>
<keyword evidence="15" id="KW-0002">3D-structure</keyword>
<feature type="transmembrane region" description="Helical" evidence="11">
    <location>
        <begin position="398"/>
        <end position="417"/>
    </location>
</feature>
<keyword evidence="4" id="KW-0813">Transport</keyword>
<dbReference type="OrthoDB" id="1912323at2759"/>
<evidence type="ECO:0000256" key="4">
    <source>
        <dbReference type="ARBA" id="ARBA00022448"/>
    </source>
</evidence>
<evidence type="ECO:0000256" key="2">
    <source>
        <dbReference type="ARBA" id="ARBA00004236"/>
    </source>
</evidence>
<dbReference type="Gramene" id="KQJ84144">
    <property type="protein sequence ID" value="KQJ84144"/>
    <property type="gene ID" value="BRADI_5g18980v3"/>
</dbReference>
<dbReference type="EnsemblPlants" id="KQJ84144">
    <property type="protein sequence ID" value="KQJ84144"/>
    <property type="gene ID" value="BRADI_5g18980v3"/>
</dbReference>
<feature type="compositionally biased region" description="Low complexity" evidence="10">
    <location>
        <begin position="1"/>
        <end position="12"/>
    </location>
</feature>
<reference evidence="13" key="3">
    <citation type="submission" date="2018-08" db="UniProtKB">
        <authorList>
            <consortium name="EnsemblPlants"/>
        </authorList>
    </citation>
    <scope>IDENTIFICATION</scope>
    <source>
        <strain evidence="13">cv. Bd21</strain>
    </source>
</reference>
<feature type="transmembrane region" description="Helical" evidence="11">
    <location>
        <begin position="275"/>
        <end position="295"/>
    </location>
</feature>
<comment type="similarity">
    <text evidence="3">Belongs to the SLAC1 S-type anion channel family.</text>
</comment>
<protein>
    <submittedName>
        <fullName evidence="12 13">Uncharacterized protein</fullName>
    </submittedName>
</protein>
<feature type="transmembrane region" description="Helical" evidence="11">
    <location>
        <begin position="453"/>
        <end position="473"/>
    </location>
</feature>
<dbReference type="Gene3D" id="1.50.10.150">
    <property type="entry name" value="Voltage-dependent anion channel"/>
    <property type="match status" value="1"/>
</dbReference>
<dbReference type="SMR" id="A0A0Q3IDG7"/>
<feature type="transmembrane region" description="Helical" evidence="11">
    <location>
        <begin position="301"/>
        <end position="322"/>
    </location>
</feature>
<reference evidence="12 13" key="1">
    <citation type="journal article" date="2010" name="Nature">
        <title>Genome sequencing and analysis of the model grass Brachypodium distachyon.</title>
        <authorList>
            <consortium name="International Brachypodium Initiative"/>
        </authorList>
    </citation>
    <scope>NUCLEOTIDE SEQUENCE [LARGE SCALE GENOMIC DNA]</scope>
    <source>
        <strain evidence="12">Bd21</strain>
        <strain evidence="13">cv. Bd21</strain>
    </source>
</reference>
<keyword evidence="5" id="KW-1003">Cell membrane</keyword>
<dbReference type="InterPro" id="IPR038665">
    <property type="entry name" value="Voltage-dep_anion_channel_sf"/>
</dbReference>
<evidence type="ECO:0000313" key="12">
    <source>
        <dbReference type="EMBL" id="KQJ84144.1"/>
    </source>
</evidence>
<evidence type="ECO:0000256" key="11">
    <source>
        <dbReference type="SAM" id="Phobius"/>
    </source>
</evidence>
<dbReference type="Proteomes" id="UP000008810">
    <property type="component" value="Chromosome 5"/>
</dbReference>
<evidence type="ECO:0000256" key="3">
    <source>
        <dbReference type="ARBA" id="ARBA00007808"/>
    </source>
</evidence>
<dbReference type="CDD" id="cd09323">
    <property type="entry name" value="TDT_SLAC1_like"/>
    <property type="match status" value="1"/>
</dbReference>
<dbReference type="KEGG" id="bdi:100841201"/>
<evidence type="ECO:0000256" key="8">
    <source>
        <dbReference type="ARBA" id="ARBA00023065"/>
    </source>
</evidence>
<dbReference type="ExpressionAtlas" id="A0A0Q3IDG7">
    <property type="expression patterns" value="baseline"/>
</dbReference>
<reference evidence="12" key="2">
    <citation type="submission" date="2017-06" db="EMBL/GenBank/DDBJ databases">
        <title>WGS assembly of Brachypodium distachyon.</title>
        <authorList>
            <consortium name="The International Brachypodium Initiative"/>
            <person name="Lucas S."/>
            <person name="Harmon-Smith M."/>
            <person name="Lail K."/>
            <person name="Tice H."/>
            <person name="Grimwood J."/>
            <person name="Bruce D."/>
            <person name="Barry K."/>
            <person name="Shu S."/>
            <person name="Lindquist E."/>
            <person name="Wang M."/>
            <person name="Pitluck S."/>
            <person name="Vogel J.P."/>
            <person name="Garvin D.F."/>
            <person name="Mockler T.C."/>
            <person name="Schmutz J."/>
            <person name="Rokhsar D."/>
            <person name="Bevan M.W."/>
        </authorList>
    </citation>
    <scope>NUCLEOTIDE SEQUENCE</scope>
    <source>
        <strain evidence="12">Bd21</strain>
    </source>
</reference>
<feature type="transmembrane region" description="Helical" evidence="11">
    <location>
        <begin position="485"/>
        <end position="509"/>
    </location>
</feature>
<dbReference type="EMBL" id="CM000884">
    <property type="protein sequence ID" value="KQJ84144.1"/>
    <property type="molecule type" value="Genomic_DNA"/>
</dbReference>
<dbReference type="PDB" id="7EN0">
    <property type="method" value="EM"/>
    <property type="resolution" value="2.97 A"/>
    <property type="chains" value="A/B/C=1-577"/>
</dbReference>
<feature type="region of interest" description="Disordered" evidence="10">
    <location>
        <begin position="1"/>
        <end position="84"/>
    </location>
</feature>
<keyword evidence="9 11" id="KW-0472">Membrane</keyword>
<comment type="subcellular location">
    <subcellularLocation>
        <location evidence="2">Cell membrane</location>
    </subcellularLocation>
    <subcellularLocation>
        <location evidence="1">Endomembrane system</location>
        <topology evidence="1">Multi-pass membrane protein</topology>
    </subcellularLocation>
</comment>
<evidence type="ECO:0000256" key="10">
    <source>
        <dbReference type="SAM" id="MobiDB-lite"/>
    </source>
</evidence>
<feature type="region of interest" description="Disordered" evidence="10">
    <location>
        <begin position="92"/>
        <end position="111"/>
    </location>
</feature>
<dbReference type="GO" id="GO:0012505">
    <property type="term" value="C:endomembrane system"/>
    <property type="evidence" value="ECO:0007669"/>
    <property type="project" value="UniProtKB-SubCell"/>
</dbReference>
<dbReference type="RefSeq" id="XP_003581553.1">
    <property type="nucleotide sequence ID" value="XM_003581505.4"/>
</dbReference>
<dbReference type="FunCoup" id="A0A0Q3IDG7">
    <property type="interactions" value="14"/>
</dbReference>
<dbReference type="GeneID" id="100841201"/>
<name>A0A0Q3IDG7_BRADI</name>
<proteinExistence type="evidence at protein level"/>
<dbReference type="PANTHER" id="PTHR31269:SF11">
    <property type="entry name" value="GUARD CELL S-TYPE ANION CHANNEL SLAC1"/>
    <property type="match status" value="1"/>
</dbReference>
<dbReference type="InterPro" id="IPR030183">
    <property type="entry name" value="SLAC/SLAH"/>
</dbReference>
<keyword evidence="14" id="KW-1185">Reference proteome</keyword>
<feature type="transmembrane region" description="Helical" evidence="11">
    <location>
        <begin position="235"/>
        <end position="254"/>
    </location>
</feature>
<evidence type="ECO:0000313" key="13">
    <source>
        <dbReference type="EnsemblPlants" id="KQJ84144"/>
    </source>
</evidence>
<sequence length="577" mass="62606">MAADPSSSTTTTGHGLHATEEARQAAMSGPISARRPPPPASQRAFSRQVSLGSGVTVLGMDRVGGGGRNGGRRSALPRSGKSLGVLNNNINHSGALGGGGGERRGGGDFSMFRTKSTLNKQNSMLPSRIREELDDVDLGRVEGGGQSAGRPDEDPLNKSVPAGRYFAALRGPELDEVRDYEDILLPKDEVWPFLLRFPIGCFGVCLGLGSQAILWGALAASPAMRFLRVTPMINLAVWLLAAAVLAATSVTYALKCVFYFEAIRREFFHPVRVNFFFTPSIAAMFLAIGLPRALAPADGRAMHPAVWCASVAPLFALELKIYGQWLSGGKRRLCKVANPSSHLSVVGNFVGAILAARVGWVEAGKFLWAIGVAHYIVVFVTLYQRLPTNEALPMELHPVYSMFIATPSAASLAWAAIYGSFDAVARTFFFMALFLYMSLVVRINFFRGFRFSIAWWSYTFPMTTASLATVKYAEAVPCFLSRALALSLSLMSTTMVSLLLVSTLLHAFVWRSLFPNDLAIAITKDRQNGGARPHGKGRKAGKRVYDIKRWAKQAPLSLVSSITKTNSADKEEEEKTD</sequence>
<evidence type="ECO:0007829" key="15">
    <source>
        <dbReference type="PDB" id="7EN0"/>
    </source>
</evidence>
<feature type="transmembrane region" description="Helical" evidence="11">
    <location>
        <begin position="193"/>
        <end position="215"/>
    </location>
</feature>
<accession>A0A0Q3IDG7</accession>
<dbReference type="GO" id="GO:0006873">
    <property type="term" value="P:intracellular monoatomic ion homeostasis"/>
    <property type="evidence" value="ECO:0007669"/>
    <property type="project" value="InterPro"/>
</dbReference>
<evidence type="ECO:0000313" key="14">
    <source>
        <dbReference type="Proteomes" id="UP000008810"/>
    </source>
</evidence>
<dbReference type="Pfam" id="PF03595">
    <property type="entry name" value="SLAC1"/>
    <property type="match status" value="1"/>
</dbReference>